<dbReference type="eggNOG" id="COG3206">
    <property type="taxonomic scope" value="Bacteria"/>
</dbReference>
<evidence type="ECO:0000313" key="13">
    <source>
        <dbReference type="EMBL" id="KHE92722.1"/>
    </source>
</evidence>
<evidence type="ECO:0000256" key="4">
    <source>
        <dbReference type="ARBA" id="ARBA00022741"/>
    </source>
</evidence>
<dbReference type="SUPFAM" id="SSF52540">
    <property type="entry name" value="P-loop containing nucleoside triphosphate hydrolases"/>
    <property type="match status" value="1"/>
</dbReference>
<keyword evidence="2" id="KW-1003">Cell membrane</keyword>
<dbReference type="CDD" id="cd05387">
    <property type="entry name" value="BY-kinase"/>
    <property type="match status" value="1"/>
</dbReference>
<keyword evidence="5" id="KW-0067">ATP-binding</keyword>
<comment type="subcellular location">
    <subcellularLocation>
        <location evidence="1">Cell membrane</location>
        <topology evidence="1">Multi-pass membrane protein</topology>
    </subcellularLocation>
</comment>
<dbReference type="GO" id="GO:0005886">
    <property type="term" value="C:plasma membrane"/>
    <property type="evidence" value="ECO:0007669"/>
    <property type="project" value="UniProtKB-SubCell"/>
</dbReference>
<reference evidence="13 14" key="1">
    <citation type="submission" date="2014-10" db="EMBL/GenBank/DDBJ databases">
        <title>Draft genome of anammox bacterium scalindua brodae, obtained using differential coverage binning of sequence data from two enrichment reactors.</title>
        <authorList>
            <person name="Speth D.R."/>
            <person name="Russ L."/>
            <person name="Kartal B."/>
            <person name="Op den Camp H.J."/>
            <person name="Dutilh B.E."/>
            <person name="Jetten M.S."/>
        </authorList>
    </citation>
    <scope>NUCLEOTIDE SEQUENCE [LARGE SCALE GENOMIC DNA]</scope>
    <source>
        <strain evidence="13">RU1</strain>
    </source>
</reference>
<dbReference type="eggNOG" id="COG0489">
    <property type="taxonomic scope" value="Bacteria"/>
</dbReference>
<evidence type="ECO:0000256" key="3">
    <source>
        <dbReference type="ARBA" id="ARBA00022692"/>
    </source>
</evidence>
<dbReference type="PANTHER" id="PTHR32309:SF13">
    <property type="entry name" value="FERRIC ENTEROBACTIN TRANSPORT PROTEIN FEPE"/>
    <property type="match status" value="1"/>
</dbReference>
<evidence type="ECO:0000256" key="9">
    <source>
        <dbReference type="SAM" id="Phobius"/>
    </source>
</evidence>
<feature type="domain" description="CobQ/CobB/MinD/ParA nucleotide binding" evidence="10">
    <location>
        <begin position="522"/>
        <end position="561"/>
    </location>
</feature>
<feature type="non-terminal residue" evidence="13">
    <location>
        <position position="620"/>
    </location>
</feature>
<dbReference type="InterPro" id="IPR032807">
    <property type="entry name" value="GNVR"/>
</dbReference>
<evidence type="ECO:0000259" key="12">
    <source>
        <dbReference type="Pfam" id="PF13807"/>
    </source>
</evidence>
<feature type="domain" description="Polysaccharide chain length determinant N-terminal" evidence="11">
    <location>
        <begin position="23"/>
        <end position="114"/>
    </location>
</feature>
<dbReference type="PANTHER" id="PTHR32309">
    <property type="entry name" value="TYROSINE-PROTEIN KINASE"/>
    <property type="match status" value="1"/>
</dbReference>
<dbReference type="EMBL" id="JRYO01000097">
    <property type="protein sequence ID" value="KHE92722.1"/>
    <property type="molecule type" value="Genomic_DNA"/>
</dbReference>
<evidence type="ECO:0000256" key="8">
    <source>
        <dbReference type="SAM" id="Coils"/>
    </source>
</evidence>
<keyword evidence="8" id="KW-0175">Coiled coil</keyword>
<dbReference type="InterPro" id="IPR002586">
    <property type="entry name" value="CobQ/CobB/MinD/ParA_Nub-bd_dom"/>
</dbReference>
<dbReference type="GO" id="GO:0004713">
    <property type="term" value="F:protein tyrosine kinase activity"/>
    <property type="evidence" value="ECO:0007669"/>
    <property type="project" value="TreeGrafter"/>
</dbReference>
<dbReference type="InterPro" id="IPR027417">
    <property type="entry name" value="P-loop_NTPase"/>
</dbReference>
<dbReference type="Proteomes" id="UP000030652">
    <property type="component" value="Unassembled WGS sequence"/>
</dbReference>
<dbReference type="AlphaFoldDB" id="A0A0B0EI30"/>
<comment type="caution">
    <text evidence="13">The sequence shown here is derived from an EMBL/GenBank/DDBJ whole genome shotgun (WGS) entry which is preliminary data.</text>
</comment>
<dbReference type="Pfam" id="PF01656">
    <property type="entry name" value="CbiA"/>
    <property type="match status" value="1"/>
</dbReference>
<protein>
    <submittedName>
        <fullName evidence="13">Succinoglycan biosynthesis transport protein</fullName>
    </submittedName>
</protein>
<accession>A0A0B0EI30</accession>
<evidence type="ECO:0000256" key="6">
    <source>
        <dbReference type="ARBA" id="ARBA00022989"/>
    </source>
</evidence>
<dbReference type="Pfam" id="PF13807">
    <property type="entry name" value="GNVR"/>
    <property type="match status" value="1"/>
</dbReference>
<feature type="transmembrane region" description="Helical" evidence="9">
    <location>
        <begin position="39"/>
        <end position="57"/>
    </location>
</feature>
<name>A0A0B0EI30_9BACT</name>
<organism evidence="13 14">
    <name type="scientific">Candidatus Scalindua brodae</name>
    <dbReference type="NCBI Taxonomy" id="237368"/>
    <lineage>
        <taxon>Bacteria</taxon>
        <taxon>Pseudomonadati</taxon>
        <taxon>Planctomycetota</taxon>
        <taxon>Candidatus Brocadiia</taxon>
        <taxon>Candidatus Brocadiales</taxon>
        <taxon>Candidatus Scalinduaceae</taxon>
        <taxon>Candidatus Scalindua</taxon>
    </lineage>
</organism>
<gene>
    <name evidence="13" type="primary">exoP</name>
    <name evidence="13" type="ORF">SCABRO_01530</name>
</gene>
<keyword evidence="4" id="KW-0547">Nucleotide-binding</keyword>
<feature type="coiled-coil region" evidence="8">
    <location>
        <begin position="344"/>
        <end position="378"/>
    </location>
</feature>
<evidence type="ECO:0000259" key="10">
    <source>
        <dbReference type="Pfam" id="PF01656"/>
    </source>
</evidence>
<dbReference type="Pfam" id="PF02706">
    <property type="entry name" value="Wzz"/>
    <property type="match status" value="1"/>
</dbReference>
<evidence type="ECO:0000313" key="14">
    <source>
        <dbReference type="Proteomes" id="UP000030652"/>
    </source>
</evidence>
<sequence length="620" mass="69670">MKNDSYQNQTEDSFYNGETAFLEEINLRDYFRVVMHRKWVIMAIFSITVLLVTLYTFKQKPVFQAVTTIRIYKDAPKVLSFEDVVNTGGGLADFYKTECEVLQSRTLAKRVINRLRLDLHPEFIAKLKTKESDADKPVSVEKLVTIFLNMINIELVRNSQLVKLKAETGSPGLCVSIVDTLADEYIKKNLEDKVLTTTGATGEIGKQLKEIKKRIEDSEKELYKYARQNDIVAMDASQNIFMKELITISEELTKAEAVRIAKEVRFLAVQNSDDLSSLPGITDNVLINELKLEYTKLQAKYAGELDRVKEDYPLVQRMKAEKDFIEQQINSEQGWVAKAIKAEYQEAVGKERGLRQRLEELKRENNELEGKSIGYKVLKREVDANTLLYEGLLQRMKEAAVSSEIKTTNIQVVDKAVLPTTPIKPKKKLNVLLSMIVGLTLGTGIAFFLEYLDNTIKSADDVEKHLKSTVLGVLEKVAVDKDEVQNFDLISHELPMSTFAEAVRNVRTGIMLSSTDNPKKIILVTSTTPGEGKTFVAGNLAIVIAKTGKKTLIVDCDFRKPRVHKAFNIETMPGLSNHFVGEGDLDLIIKPTAIPNLSVITCGLIPPNPSEMLGSHSMEQ</sequence>
<keyword evidence="6 9" id="KW-1133">Transmembrane helix</keyword>
<proteinExistence type="predicted"/>
<dbReference type="InterPro" id="IPR003856">
    <property type="entry name" value="LPS_length_determ_N"/>
</dbReference>
<feature type="domain" description="Tyrosine-protein kinase G-rich" evidence="12">
    <location>
        <begin position="378"/>
        <end position="448"/>
    </location>
</feature>
<dbReference type="InterPro" id="IPR005702">
    <property type="entry name" value="Wzc-like_C"/>
</dbReference>
<evidence type="ECO:0000256" key="2">
    <source>
        <dbReference type="ARBA" id="ARBA00022475"/>
    </source>
</evidence>
<keyword evidence="7 9" id="KW-0472">Membrane</keyword>
<dbReference type="Gene3D" id="3.40.50.300">
    <property type="entry name" value="P-loop containing nucleotide triphosphate hydrolases"/>
    <property type="match status" value="1"/>
</dbReference>
<dbReference type="InterPro" id="IPR050445">
    <property type="entry name" value="Bact_polysacc_biosynth/exp"/>
</dbReference>
<keyword evidence="3 9" id="KW-0812">Transmembrane</keyword>
<evidence type="ECO:0000256" key="1">
    <source>
        <dbReference type="ARBA" id="ARBA00004651"/>
    </source>
</evidence>
<evidence type="ECO:0000256" key="5">
    <source>
        <dbReference type="ARBA" id="ARBA00022840"/>
    </source>
</evidence>
<evidence type="ECO:0000259" key="11">
    <source>
        <dbReference type="Pfam" id="PF02706"/>
    </source>
</evidence>
<evidence type="ECO:0000256" key="7">
    <source>
        <dbReference type="ARBA" id="ARBA00023136"/>
    </source>
</evidence>